<feature type="binding site" evidence="5">
    <location>
        <position position="138"/>
    </location>
    <ligand>
        <name>a divalent metal cation</name>
        <dbReference type="ChEBI" id="CHEBI:60240"/>
    </ligand>
</feature>
<dbReference type="SMART" id="SM01274">
    <property type="entry name" value="malic"/>
    <property type="match status" value="1"/>
</dbReference>
<evidence type="ECO:0000256" key="5">
    <source>
        <dbReference type="PIRSR" id="PIRSR000106-3"/>
    </source>
</evidence>
<evidence type="ECO:0000256" key="1">
    <source>
        <dbReference type="ARBA" id="ARBA00008785"/>
    </source>
</evidence>
<proteinExistence type="inferred from homology"/>
<keyword evidence="2" id="KW-0560">Oxidoreductase</keyword>
<protein>
    <submittedName>
        <fullName evidence="8">NADP-dependent malic enzyme</fullName>
    </submittedName>
</protein>
<dbReference type="InterPro" id="IPR037062">
    <property type="entry name" value="Malic_N_dom_sf"/>
</dbReference>
<keyword evidence="5" id="KW-0479">Metal-binding</keyword>
<evidence type="ECO:0000259" key="7">
    <source>
        <dbReference type="SMART" id="SM01274"/>
    </source>
</evidence>
<feature type="binding site" evidence="5">
    <location>
        <position position="139"/>
    </location>
    <ligand>
        <name>a divalent metal cation</name>
        <dbReference type="ChEBI" id="CHEBI:60240"/>
    </ligand>
</feature>
<dbReference type="SUPFAM" id="SSF51735">
    <property type="entry name" value="NAD(P)-binding Rossmann-fold domains"/>
    <property type="match status" value="1"/>
</dbReference>
<dbReference type="Gene3D" id="3.40.50.10380">
    <property type="entry name" value="Malic enzyme, N-terminal domain"/>
    <property type="match status" value="1"/>
</dbReference>
<evidence type="ECO:0000256" key="2">
    <source>
        <dbReference type="ARBA" id="ARBA00023002"/>
    </source>
</evidence>
<dbReference type="AlphaFoldDB" id="A0A5C5UM12"/>
<dbReference type="RefSeq" id="WP_146323988.1">
    <property type="nucleotide sequence ID" value="NZ_BAABLR010000007.1"/>
</dbReference>
<comment type="caution">
    <text evidence="8">The sequence shown here is derived from an EMBL/GenBank/DDBJ whole genome shotgun (WGS) entry which is preliminary data.</text>
</comment>
<evidence type="ECO:0000313" key="9">
    <source>
        <dbReference type="Proteomes" id="UP000320791"/>
    </source>
</evidence>
<feature type="domain" description="Malic enzyme N-terminal" evidence="7">
    <location>
        <begin position="20"/>
        <end position="153"/>
    </location>
</feature>
<dbReference type="Proteomes" id="UP000320791">
    <property type="component" value="Unassembled WGS sequence"/>
</dbReference>
<feature type="domain" description="Malic enzyme NAD-binding" evidence="6">
    <location>
        <begin position="165"/>
        <end position="385"/>
    </location>
</feature>
<dbReference type="InterPro" id="IPR001891">
    <property type="entry name" value="Malic_OxRdtase"/>
</dbReference>
<comment type="cofactor">
    <cofactor evidence="5">
        <name>Mg(2+)</name>
        <dbReference type="ChEBI" id="CHEBI:18420"/>
    </cofactor>
    <cofactor evidence="5">
        <name>Mn(2+)</name>
        <dbReference type="ChEBI" id="CHEBI:29035"/>
    </cofactor>
    <text evidence="5">Divalent metal cations. Prefers magnesium or manganese.</text>
</comment>
<feature type="binding site" evidence="4">
    <location>
        <position position="289"/>
    </location>
    <ligand>
        <name>(S)-malate</name>
        <dbReference type="ChEBI" id="CHEBI:15589"/>
    </ligand>
</feature>
<evidence type="ECO:0000313" key="8">
    <source>
        <dbReference type="EMBL" id="TWT26712.1"/>
    </source>
</evidence>
<feature type="binding site" evidence="5">
    <location>
        <position position="164"/>
    </location>
    <ligand>
        <name>a divalent metal cation</name>
        <dbReference type="ChEBI" id="CHEBI:60240"/>
    </ligand>
</feature>
<dbReference type="Pfam" id="PF03949">
    <property type="entry name" value="Malic_M"/>
    <property type="match status" value="1"/>
</dbReference>
<dbReference type="GO" id="GO:0046872">
    <property type="term" value="F:metal ion binding"/>
    <property type="evidence" value="ECO:0007669"/>
    <property type="project" value="UniProtKB-KW"/>
</dbReference>
<dbReference type="EMBL" id="VOHM01000007">
    <property type="protein sequence ID" value="TWT26712.1"/>
    <property type="molecule type" value="Genomic_DNA"/>
</dbReference>
<keyword evidence="9" id="KW-1185">Reference proteome</keyword>
<feature type="binding site" evidence="4">
    <location>
        <position position="318"/>
    </location>
    <ligand>
        <name>(S)-malate</name>
        <dbReference type="ChEBI" id="CHEBI:15589"/>
    </ligand>
</feature>
<dbReference type="Gene3D" id="3.40.50.720">
    <property type="entry name" value="NAD(P)-binding Rossmann-like Domain"/>
    <property type="match status" value="1"/>
</dbReference>
<dbReference type="GO" id="GO:0016616">
    <property type="term" value="F:oxidoreductase activity, acting on the CH-OH group of donors, NAD or NADP as acceptor"/>
    <property type="evidence" value="ECO:0007669"/>
    <property type="project" value="InterPro"/>
</dbReference>
<dbReference type="SUPFAM" id="SSF53223">
    <property type="entry name" value="Aminoacid dehydrogenase-like, N-terminal domain"/>
    <property type="match status" value="1"/>
</dbReference>
<dbReference type="PIRSF" id="PIRSF000106">
    <property type="entry name" value="ME"/>
    <property type="match status" value="1"/>
</dbReference>
<organism evidence="8 9">
    <name type="scientific">Corynebacterium canis</name>
    <dbReference type="NCBI Taxonomy" id="679663"/>
    <lineage>
        <taxon>Bacteria</taxon>
        <taxon>Bacillati</taxon>
        <taxon>Actinomycetota</taxon>
        <taxon>Actinomycetes</taxon>
        <taxon>Mycobacteriales</taxon>
        <taxon>Corynebacteriaceae</taxon>
        <taxon>Corynebacterium</taxon>
    </lineage>
</organism>
<evidence type="ECO:0000256" key="3">
    <source>
        <dbReference type="PIRSR" id="PIRSR000106-1"/>
    </source>
</evidence>
<dbReference type="PANTHER" id="PTHR43237">
    <property type="entry name" value="NADP-DEPENDENT MALIC ENZYME"/>
    <property type="match status" value="1"/>
</dbReference>
<dbReference type="SMART" id="SM00919">
    <property type="entry name" value="Malic_M"/>
    <property type="match status" value="1"/>
</dbReference>
<sequence>MNDHDYGALTDAEIFDAHAGGKLTTSSVRTLETVRDLSLAYTPGVARVCEAIADDASLVREYTWTGKTVAIVSDGSAVLGLGNIGPKAALPVMEGKAQLFGRFAGLNAVPIVLDTTDVDEIVTAVTAIAPSFGGINLEDISAPRCFEIERRLDEALDIPVMHDDQHGTAIVILAALRNACALLERDLNDLKVVISGAGAAGIACTKILIGAGVRDITVLDSRGIIHRGRTPLNRIKRELAEVTNPRGLIGGVTEALEGADTFIGLSRGHVREAELQRMAADPILFSLANPDPEIDPALAAKYGAVVATGRSDLPNQINNVLAFPGIFHGALAAGASHITTAMKLAASRAIAEIAAKDLDAEHVVPSPLDPRVAPAVSNAVRAAAKIH</sequence>
<evidence type="ECO:0000259" key="6">
    <source>
        <dbReference type="SMART" id="SM00919"/>
    </source>
</evidence>
<dbReference type="InterPro" id="IPR036291">
    <property type="entry name" value="NAD(P)-bd_dom_sf"/>
</dbReference>
<dbReference type="InterPro" id="IPR012301">
    <property type="entry name" value="Malic_N_dom"/>
</dbReference>
<evidence type="ECO:0000256" key="4">
    <source>
        <dbReference type="PIRSR" id="PIRSR000106-2"/>
    </source>
</evidence>
<reference evidence="8 9" key="1">
    <citation type="submission" date="2019-08" db="EMBL/GenBank/DDBJ databases">
        <authorList>
            <person name="Lei W."/>
        </authorList>
    </citation>
    <scope>NUCLEOTIDE SEQUENCE [LARGE SCALE GENOMIC DNA]</scope>
    <source>
        <strain evidence="8 9">CCUG 58627</strain>
    </source>
</reference>
<gene>
    <name evidence="8" type="ORF">FRX94_04785</name>
</gene>
<dbReference type="InterPro" id="IPR045213">
    <property type="entry name" value="Malic_NAD-bd_bact_type"/>
</dbReference>
<feature type="active site" description="Proton donor" evidence="3">
    <location>
        <position position="41"/>
    </location>
</feature>
<dbReference type="GO" id="GO:0004470">
    <property type="term" value="F:malic enzyme activity"/>
    <property type="evidence" value="ECO:0007669"/>
    <property type="project" value="InterPro"/>
</dbReference>
<dbReference type="PANTHER" id="PTHR43237:SF4">
    <property type="entry name" value="NADP-DEPENDENT MALIC ENZYME"/>
    <property type="match status" value="1"/>
</dbReference>
<dbReference type="CDD" id="cd05311">
    <property type="entry name" value="NAD_bind_2_malic_enz"/>
    <property type="match status" value="1"/>
</dbReference>
<comment type="similarity">
    <text evidence="1">Belongs to the malic enzymes family.</text>
</comment>
<dbReference type="InterPro" id="IPR046346">
    <property type="entry name" value="Aminoacid_DH-like_N_sf"/>
</dbReference>
<dbReference type="GO" id="GO:0051287">
    <property type="term" value="F:NAD binding"/>
    <property type="evidence" value="ECO:0007669"/>
    <property type="project" value="InterPro"/>
</dbReference>
<feature type="active site" description="Proton acceptor" evidence="3">
    <location>
        <position position="96"/>
    </location>
</feature>
<dbReference type="InterPro" id="IPR051674">
    <property type="entry name" value="Malate_Decarboxylase"/>
</dbReference>
<dbReference type="Pfam" id="PF00390">
    <property type="entry name" value="malic"/>
    <property type="match status" value="1"/>
</dbReference>
<accession>A0A5C5UM12</accession>
<name>A0A5C5UM12_9CORY</name>
<dbReference type="OrthoDB" id="9805787at2"/>
<dbReference type="InterPro" id="IPR012302">
    <property type="entry name" value="Malic_NAD-bd"/>
</dbReference>